<evidence type="ECO:0000256" key="1">
    <source>
        <dbReference type="SAM" id="SignalP"/>
    </source>
</evidence>
<name>A0A6F8XY50_9ACTN</name>
<dbReference type="Proteomes" id="UP000502508">
    <property type="component" value="Chromosome"/>
</dbReference>
<dbReference type="AlphaFoldDB" id="A0A6F8XY50"/>
<dbReference type="Pfam" id="PF01547">
    <property type="entry name" value="SBP_bac_1"/>
    <property type="match status" value="1"/>
</dbReference>
<evidence type="ECO:0000313" key="2">
    <source>
        <dbReference type="EMBL" id="BCB78743.1"/>
    </source>
</evidence>
<proteinExistence type="predicted"/>
<keyword evidence="1" id="KW-0732">Signal</keyword>
<dbReference type="RefSeq" id="WP_173038439.1">
    <property type="nucleotide sequence ID" value="NZ_AP022870.1"/>
</dbReference>
<accession>A0A6F8XY50</accession>
<reference evidence="2 3" key="1">
    <citation type="submission" date="2020-03" db="EMBL/GenBank/DDBJ databases">
        <title>Whole genome shotgun sequence of Phytohabitans flavus NBRC 107702.</title>
        <authorList>
            <person name="Komaki H."/>
            <person name="Tamura T."/>
        </authorList>
    </citation>
    <scope>NUCLEOTIDE SEQUENCE [LARGE SCALE GENOMIC DNA]</scope>
    <source>
        <strain evidence="2 3">NBRC 107702</strain>
    </source>
</reference>
<reference evidence="2 3" key="2">
    <citation type="submission" date="2020-03" db="EMBL/GenBank/DDBJ databases">
        <authorList>
            <person name="Ichikawa N."/>
            <person name="Kimura A."/>
            <person name="Kitahashi Y."/>
            <person name="Uohara A."/>
        </authorList>
    </citation>
    <scope>NUCLEOTIDE SEQUENCE [LARGE SCALE GENOMIC DNA]</scope>
    <source>
        <strain evidence="2 3">NBRC 107702</strain>
    </source>
</reference>
<gene>
    <name evidence="2" type="ORF">Pflav_051530</name>
</gene>
<feature type="signal peptide" evidence="1">
    <location>
        <begin position="1"/>
        <end position="24"/>
    </location>
</feature>
<protein>
    <submittedName>
        <fullName evidence="2">Lipoprotein</fullName>
    </submittedName>
</protein>
<organism evidence="2 3">
    <name type="scientific">Phytohabitans flavus</name>
    <dbReference type="NCBI Taxonomy" id="1076124"/>
    <lineage>
        <taxon>Bacteria</taxon>
        <taxon>Bacillati</taxon>
        <taxon>Actinomycetota</taxon>
        <taxon>Actinomycetes</taxon>
        <taxon>Micromonosporales</taxon>
        <taxon>Micromonosporaceae</taxon>
    </lineage>
</organism>
<sequence>MGVMKRFTTVLAAASLVFAGAACGGDGEAESGPVTLRYSWWGNADRAALVQKAIDLFQTKNPNIKVTPSFQEFEAYWQKMATDTAGGNAPDVLQMDFAYLREYADRGALYDLKKQEGQNLDTGDLLEGLKGAGEVDDGLYAVPVAGNTWGYVYSPAAYATAGVPEPKLGWTWTDYRSAMEKITKSTGGKVYGGGNYIGTYYNLEVQLRQEGKLLYTEDGKLGFDKPRLAKFFEEGKQLADAKIVLPVEKGVQIKPKFALELDLIAGDLGWDNFMTRYAAATKTELKLGPVPSDNPAQLGQYLKPSMLMSVSAKSDHPEQSAKLIDFFINDPEAGQILGANRGIPATNAQRAAVKLEGPFAAVAAYEESIKGQLEKAPPAPPKGAGTIEQSFIRISEELQYGRISVDQAVDQFFTEANETLES</sequence>
<keyword evidence="2" id="KW-0449">Lipoprotein</keyword>
<evidence type="ECO:0000313" key="3">
    <source>
        <dbReference type="Proteomes" id="UP000502508"/>
    </source>
</evidence>
<dbReference type="PANTHER" id="PTHR43649">
    <property type="entry name" value="ARABINOSE-BINDING PROTEIN-RELATED"/>
    <property type="match status" value="1"/>
</dbReference>
<dbReference type="KEGG" id="pfla:Pflav_051530"/>
<dbReference type="InterPro" id="IPR050490">
    <property type="entry name" value="Bact_solute-bd_prot1"/>
</dbReference>
<feature type="chain" id="PRO_5038643340" evidence="1">
    <location>
        <begin position="25"/>
        <end position="422"/>
    </location>
</feature>
<dbReference type="InterPro" id="IPR006059">
    <property type="entry name" value="SBP"/>
</dbReference>
<dbReference type="PANTHER" id="PTHR43649:SF30">
    <property type="entry name" value="ABC TRANSPORTER SUBSTRATE-BINDING PROTEIN"/>
    <property type="match status" value="1"/>
</dbReference>
<dbReference type="PROSITE" id="PS51257">
    <property type="entry name" value="PROKAR_LIPOPROTEIN"/>
    <property type="match status" value="1"/>
</dbReference>
<dbReference type="EMBL" id="AP022870">
    <property type="protein sequence ID" value="BCB78743.1"/>
    <property type="molecule type" value="Genomic_DNA"/>
</dbReference>
<dbReference type="Gene3D" id="3.40.190.10">
    <property type="entry name" value="Periplasmic binding protein-like II"/>
    <property type="match status" value="2"/>
</dbReference>
<dbReference type="SUPFAM" id="SSF53850">
    <property type="entry name" value="Periplasmic binding protein-like II"/>
    <property type="match status" value="1"/>
</dbReference>
<keyword evidence="3" id="KW-1185">Reference proteome</keyword>